<dbReference type="RefSeq" id="WP_386726717.1">
    <property type="nucleotide sequence ID" value="NZ_JBHSTP010000001.1"/>
</dbReference>
<keyword evidence="1" id="KW-1133">Transmembrane helix</keyword>
<comment type="caution">
    <text evidence="3">The sequence shown here is derived from an EMBL/GenBank/DDBJ whole genome shotgun (WGS) entry which is preliminary data.</text>
</comment>
<feature type="signal peptide" evidence="2">
    <location>
        <begin position="1"/>
        <end position="27"/>
    </location>
</feature>
<evidence type="ECO:0000313" key="3">
    <source>
        <dbReference type="EMBL" id="MFC6354807.1"/>
    </source>
</evidence>
<feature type="transmembrane region" description="Helical" evidence="1">
    <location>
        <begin position="364"/>
        <end position="385"/>
    </location>
</feature>
<keyword evidence="1" id="KW-0812">Transmembrane</keyword>
<keyword evidence="1" id="KW-0472">Membrane</keyword>
<dbReference type="Pfam" id="PF09913">
    <property type="entry name" value="DUF2142"/>
    <property type="match status" value="1"/>
</dbReference>
<organism evidence="3 4">
    <name type="scientific">Luethyella okanaganae</name>
    <dbReference type="NCBI Taxonomy" id="69372"/>
    <lineage>
        <taxon>Bacteria</taxon>
        <taxon>Bacillati</taxon>
        <taxon>Actinomycetota</taxon>
        <taxon>Actinomycetes</taxon>
        <taxon>Micrococcales</taxon>
        <taxon>Microbacteriaceae</taxon>
        <taxon>Luethyella</taxon>
    </lineage>
</organism>
<feature type="transmembrane region" description="Helical" evidence="1">
    <location>
        <begin position="238"/>
        <end position="255"/>
    </location>
</feature>
<feature type="transmembrane region" description="Helical" evidence="1">
    <location>
        <begin position="426"/>
        <end position="451"/>
    </location>
</feature>
<evidence type="ECO:0000256" key="2">
    <source>
        <dbReference type="SAM" id="SignalP"/>
    </source>
</evidence>
<feature type="chain" id="PRO_5045810835" evidence="2">
    <location>
        <begin position="28"/>
        <end position="523"/>
    </location>
</feature>
<gene>
    <name evidence="3" type="ORF">ACFQB0_01590</name>
</gene>
<proteinExistence type="predicted"/>
<dbReference type="InterPro" id="IPR018674">
    <property type="entry name" value="DUF2142_membrane"/>
</dbReference>
<keyword evidence="2" id="KW-0732">Signal</keyword>
<dbReference type="EMBL" id="JBHSTP010000001">
    <property type="protein sequence ID" value="MFC6354807.1"/>
    <property type="molecule type" value="Genomic_DNA"/>
</dbReference>
<name>A0ABW1VBJ9_9MICO</name>
<reference evidence="4" key="1">
    <citation type="journal article" date="2019" name="Int. J. Syst. Evol. Microbiol.">
        <title>The Global Catalogue of Microorganisms (GCM) 10K type strain sequencing project: providing services to taxonomists for standard genome sequencing and annotation.</title>
        <authorList>
            <consortium name="The Broad Institute Genomics Platform"/>
            <consortium name="The Broad Institute Genome Sequencing Center for Infectious Disease"/>
            <person name="Wu L."/>
            <person name="Ma J."/>
        </authorList>
    </citation>
    <scope>NUCLEOTIDE SEQUENCE [LARGE SCALE GENOMIC DNA]</scope>
    <source>
        <strain evidence="4">CCUG 43304</strain>
    </source>
</reference>
<feature type="transmembrane region" description="Helical" evidence="1">
    <location>
        <begin position="267"/>
        <end position="286"/>
    </location>
</feature>
<feature type="transmembrane region" description="Helical" evidence="1">
    <location>
        <begin position="340"/>
        <end position="359"/>
    </location>
</feature>
<feature type="transmembrane region" description="Helical" evidence="1">
    <location>
        <begin position="471"/>
        <end position="490"/>
    </location>
</feature>
<feature type="transmembrane region" description="Helical" evidence="1">
    <location>
        <begin position="160"/>
        <end position="178"/>
    </location>
</feature>
<protein>
    <submittedName>
        <fullName evidence="3">DUF2142 domain-containing protein</fullName>
    </submittedName>
</protein>
<feature type="transmembrane region" description="Helical" evidence="1">
    <location>
        <begin position="397"/>
        <end position="414"/>
    </location>
</feature>
<feature type="transmembrane region" description="Helical" evidence="1">
    <location>
        <begin position="128"/>
        <end position="148"/>
    </location>
</feature>
<sequence>MRDRSRWTAFWVPFLLFSALASLWALASPILSVPDENAHATKAVAQLRGQVIGEVVPGVKHLVVQLPDGYRYSPQIVCFAMAPDVTADCGVELGTSTGTNQFNTWVGAYNPVYYYVVGWPSLIFDGSAGIYAMRIASSLFCAMFFAWAWQAGMAARRARWMPAGLAFAAVPMALYLAGSVNPNGVEIASAAALWVSVLRLLQTFGRDEDPDPFALPRPYLWSIVTLSSIVLVNARSLGPLWLFIVVGLCFVASGWDPVKALFTRGSSYGWLAAIVAGGIFSVAWTLGGGALSSQAEASDASLVGGSFAQGFFHTLRYTPDYLKEAFITFGWLDTQLAPEIGWSVVAAFSVLVVLSVVAVDRRSVLVLCAILVACLLVPALVQGYSVHQTGIIWQGRYGLFLYLGIPFLGAWLLSRNGRAVVFISVRVTWIIAVLMGTFGVGAYLFVLHRYVAGFDTVLGALWNAAKWQPPLGWLALTVAFSLISLVYIAWTGLTAHVLARREDDILSEVRTSPELSTDARDYA</sequence>
<keyword evidence="4" id="KW-1185">Reference proteome</keyword>
<accession>A0ABW1VBJ9</accession>
<evidence type="ECO:0000256" key="1">
    <source>
        <dbReference type="SAM" id="Phobius"/>
    </source>
</evidence>
<evidence type="ECO:0000313" key="4">
    <source>
        <dbReference type="Proteomes" id="UP001596306"/>
    </source>
</evidence>
<dbReference type="Proteomes" id="UP001596306">
    <property type="component" value="Unassembled WGS sequence"/>
</dbReference>